<dbReference type="PANTHER" id="PTHR43115">
    <property type="entry name" value="DEHYDROGENASE/REDUCTASE SDR FAMILY MEMBER 11"/>
    <property type="match status" value="1"/>
</dbReference>
<dbReference type="InterPro" id="IPR057326">
    <property type="entry name" value="KR_dom"/>
</dbReference>
<dbReference type="Proteomes" id="UP000535838">
    <property type="component" value="Unassembled WGS sequence"/>
</dbReference>
<evidence type="ECO:0000259" key="4">
    <source>
        <dbReference type="SMART" id="SM00822"/>
    </source>
</evidence>
<dbReference type="GO" id="GO:0016616">
    <property type="term" value="F:oxidoreductase activity, acting on the CH-OH group of donors, NAD or NADP as acceptor"/>
    <property type="evidence" value="ECO:0007669"/>
    <property type="project" value="UniProtKB-ARBA"/>
</dbReference>
<keyword evidence="6" id="KW-1185">Reference proteome</keyword>
<sequence length="247" mass="26319">MENIKSKVVVLTGATGGIGEAIARLLARHGAKLVLTGRKEDRLQALAGEIERDGGEAIFRTADVSSRQEIQEVAQAALQQYGRIDVLINNAGIMPNSLLNERKVDDWERMIDVNIKGVLYGIAAVLPAMREQQSGHIINVSSLMGHKVVPVTAVYSATKHAVRAITEGLRQEESAASRIRATNISPGMVATETAIGALPPEYQNVATPGSGLALSPDSVARAVAFAINEPDDAAVNEITLRPTLQEI</sequence>
<dbReference type="PROSITE" id="PS00061">
    <property type="entry name" value="ADH_SHORT"/>
    <property type="match status" value="1"/>
</dbReference>
<organism evidence="5 6">
    <name type="scientific">Cohnella thailandensis</name>
    <dbReference type="NCBI Taxonomy" id="557557"/>
    <lineage>
        <taxon>Bacteria</taxon>
        <taxon>Bacillati</taxon>
        <taxon>Bacillota</taxon>
        <taxon>Bacilli</taxon>
        <taxon>Bacillales</taxon>
        <taxon>Paenibacillaceae</taxon>
        <taxon>Cohnella</taxon>
    </lineage>
</organism>
<dbReference type="PRINTS" id="PR00081">
    <property type="entry name" value="GDHRDH"/>
</dbReference>
<name>A0A841SU47_9BACL</name>
<gene>
    <name evidence="5" type="ORF">H7B67_04795</name>
</gene>
<dbReference type="FunFam" id="3.40.50.720:FF:000047">
    <property type="entry name" value="NADP-dependent L-serine/L-allo-threonine dehydrogenase"/>
    <property type="match status" value="1"/>
</dbReference>
<dbReference type="InterPro" id="IPR002347">
    <property type="entry name" value="SDR_fam"/>
</dbReference>
<dbReference type="AlphaFoldDB" id="A0A841SU47"/>
<keyword evidence="2" id="KW-0560">Oxidoreductase</keyword>
<dbReference type="CDD" id="cd05233">
    <property type="entry name" value="SDR_c"/>
    <property type="match status" value="1"/>
</dbReference>
<dbReference type="InterPro" id="IPR036291">
    <property type="entry name" value="NAD(P)-bd_dom_sf"/>
</dbReference>
<comment type="similarity">
    <text evidence="1 3">Belongs to the short-chain dehydrogenases/reductases (SDR) family.</text>
</comment>
<evidence type="ECO:0000256" key="2">
    <source>
        <dbReference type="ARBA" id="ARBA00023002"/>
    </source>
</evidence>
<dbReference type="EMBL" id="JACJVQ010000004">
    <property type="protein sequence ID" value="MBB6633420.1"/>
    <property type="molecule type" value="Genomic_DNA"/>
</dbReference>
<protein>
    <submittedName>
        <fullName evidence="5">SDR family oxidoreductase</fullName>
    </submittedName>
</protein>
<dbReference type="PANTHER" id="PTHR43115:SF4">
    <property type="entry name" value="DEHYDROGENASE_REDUCTASE SDR FAMILY MEMBER 11"/>
    <property type="match status" value="1"/>
</dbReference>
<evidence type="ECO:0000313" key="6">
    <source>
        <dbReference type="Proteomes" id="UP000535838"/>
    </source>
</evidence>
<reference evidence="5 6" key="1">
    <citation type="submission" date="2020-08" db="EMBL/GenBank/DDBJ databases">
        <title>Cohnella phylogeny.</title>
        <authorList>
            <person name="Dunlap C."/>
        </authorList>
    </citation>
    <scope>NUCLEOTIDE SEQUENCE [LARGE SCALE GENOMIC DNA]</scope>
    <source>
        <strain evidence="5 6">DSM 25241</strain>
    </source>
</reference>
<dbReference type="RefSeq" id="WP_185118659.1">
    <property type="nucleotide sequence ID" value="NZ_JACJVQ010000004.1"/>
</dbReference>
<evidence type="ECO:0000256" key="1">
    <source>
        <dbReference type="ARBA" id="ARBA00006484"/>
    </source>
</evidence>
<proteinExistence type="inferred from homology"/>
<accession>A0A841SU47</accession>
<dbReference type="SMART" id="SM00822">
    <property type="entry name" value="PKS_KR"/>
    <property type="match status" value="1"/>
</dbReference>
<comment type="caution">
    <text evidence="5">The sequence shown here is derived from an EMBL/GenBank/DDBJ whole genome shotgun (WGS) entry which is preliminary data.</text>
</comment>
<dbReference type="SUPFAM" id="SSF51735">
    <property type="entry name" value="NAD(P)-binding Rossmann-fold domains"/>
    <property type="match status" value="1"/>
</dbReference>
<feature type="domain" description="Ketoreductase" evidence="4">
    <location>
        <begin position="7"/>
        <end position="187"/>
    </location>
</feature>
<dbReference type="Pfam" id="PF00106">
    <property type="entry name" value="adh_short"/>
    <property type="match status" value="1"/>
</dbReference>
<dbReference type="PRINTS" id="PR00080">
    <property type="entry name" value="SDRFAMILY"/>
</dbReference>
<evidence type="ECO:0000256" key="3">
    <source>
        <dbReference type="RuleBase" id="RU000363"/>
    </source>
</evidence>
<evidence type="ECO:0000313" key="5">
    <source>
        <dbReference type="EMBL" id="MBB6633420.1"/>
    </source>
</evidence>
<dbReference type="InterPro" id="IPR020904">
    <property type="entry name" value="Sc_DH/Rdtase_CS"/>
</dbReference>
<dbReference type="Gene3D" id="3.40.50.720">
    <property type="entry name" value="NAD(P)-binding Rossmann-like Domain"/>
    <property type="match status" value="1"/>
</dbReference>